<reference evidence="2 3" key="1">
    <citation type="journal article" date="2006" name="PLoS Genet.">
        <title>Secrets of soil survival revealed by the genome sequence of Arthrobacter aurescens TC1.</title>
        <authorList>
            <person name="Mongodin E.F."/>
            <person name="Shapir N."/>
            <person name="Daugherty S.C."/>
            <person name="DeBoy R.T."/>
            <person name="Emerson J.B."/>
            <person name="Shvartzbeyn A."/>
            <person name="Radune D."/>
            <person name="Vamathevan J."/>
            <person name="Riggs F."/>
            <person name="Grinberg V."/>
            <person name="Khouri H."/>
            <person name="Wackett L.P."/>
            <person name="Nelson K.E."/>
            <person name="Sadowsky M.J."/>
        </authorList>
    </citation>
    <scope>NUCLEOTIDE SEQUENCE [LARGE SCALE GENOMIC DNA]</scope>
    <source>
        <strain evidence="2 3">TC1</strain>
    </source>
</reference>
<dbReference type="OrthoDB" id="5244663at2"/>
<dbReference type="EMBL" id="CP000474">
    <property type="protein sequence ID" value="ABM07436.1"/>
    <property type="molecule type" value="Genomic_DNA"/>
</dbReference>
<evidence type="ECO:0000256" key="1">
    <source>
        <dbReference type="SAM" id="MobiDB-lite"/>
    </source>
</evidence>
<gene>
    <name evidence="2" type="ordered locus">AAur_2864</name>
</gene>
<dbReference type="AlphaFoldDB" id="A1R8L1"/>
<evidence type="ECO:0000313" key="3">
    <source>
        <dbReference type="Proteomes" id="UP000000637"/>
    </source>
</evidence>
<feature type="compositionally biased region" description="Low complexity" evidence="1">
    <location>
        <begin position="81"/>
        <end position="98"/>
    </location>
</feature>
<dbReference type="STRING" id="290340.AAur_2864"/>
<dbReference type="Gene3D" id="1.10.287.1060">
    <property type="entry name" value="ESAT-6-like"/>
    <property type="match status" value="1"/>
</dbReference>
<name>A1R8L1_PAEAT</name>
<dbReference type="HOGENOM" id="CLU_948797_0_0_11"/>
<dbReference type="Proteomes" id="UP000000637">
    <property type="component" value="Chromosome"/>
</dbReference>
<sequence length="293" mass="29507">MAPGIYGADVAQLRSLSKVMGASGNTLSNLELNINGVVASTAWRGADGERFRSEWSGKMRPMLHGASESLRTQAKALLAQADEQEQASHGSTGSSASGSGSGSGSGPGLTSTPFSPVVDANGNTVYQALNFTASGAGFVSDLLLNKMSKANLLVRQPWSLLGAQFGQMPGVGYLKGTQLLNGLSMVGRAAGVLSVIGGVAQFADGYMRGDGYAMADGGITTVLAAGSFIPVVGPFFAGASLAWAGMGFLAKGLGYDSTSEMVVDGAKAVAGAVEDGAKAVADGAKKVWGWLGG</sequence>
<organism evidence="2 3">
    <name type="scientific">Paenarthrobacter aurescens (strain TC1)</name>
    <dbReference type="NCBI Taxonomy" id="290340"/>
    <lineage>
        <taxon>Bacteria</taxon>
        <taxon>Bacillati</taxon>
        <taxon>Actinomycetota</taxon>
        <taxon>Actinomycetes</taxon>
        <taxon>Micrococcales</taxon>
        <taxon>Micrococcaceae</taxon>
        <taxon>Paenarthrobacter</taxon>
    </lineage>
</organism>
<keyword evidence="3" id="KW-1185">Reference proteome</keyword>
<proteinExistence type="predicted"/>
<dbReference type="eggNOG" id="COG4842">
    <property type="taxonomic scope" value="Bacteria"/>
</dbReference>
<dbReference type="KEGG" id="aau:AAur_2864"/>
<dbReference type="RefSeq" id="WP_011775513.1">
    <property type="nucleotide sequence ID" value="NC_008711.1"/>
</dbReference>
<evidence type="ECO:0000313" key="2">
    <source>
        <dbReference type="EMBL" id="ABM07436.1"/>
    </source>
</evidence>
<accession>A1R8L1</accession>
<feature type="region of interest" description="Disordered" evidence="1">
    <location>
        <begin position="81"/>
        <end position="114"/>
    </location>
</feature>
<protein>
    <submittedName>
        <fullName evidence="2">Uncharacterized protein</fullName>
    </submittedName>
</protein>